<dbReference type="PRINTS" id="PR00625">
    <property type="entry name" value="JDOMAIN"/>
</dbReference>
<feature type="domain" description="J" evidence="2">
    <location>
        <begin position="25"/>
        <end position="89"/>
    </location>
</feature>
<dbReference type="Pfam" id="PF00226">
    <property type="entry name" value="DnaJ"/>
    <property type="match status" value="1"/>
</dbReference>
<dbReference type="Proteomes" id="UP000196158">
    <property type="component" value="Unassembled WGS sequence"/>
</dbReference>
<dbReference type="AlphaFoldDB" id="A0A1X7R193"/>
<feature type="region of interest" description="Disordered" evidence="1">
    <location>
        <begin position="83"/>
        <end position="113"/>
    </location>
</feature>
<protein>
    <submittedName>
        <fullName evidence="3">Similar to Saccharomyces cerevisiae YMR161W HLJ1 Co-chaperone for Hsp40p, anchored in the ER membrane</fullName>
    </submittedName>
</protein>
<keyword evidence="4" id="KW-1185">Reference proteome</keyword>
<feature type="compositionally biased region" description="Basic and acidic residues" evidence="1">
    <location>
        <begin position="183"/>
        <end position="200"/>
    </location>
</feature>
<feature type="compositionally biased region" description="Basic and acidic residues" evidence="1">
    <location>
        <begin position="83"/>
        <end position="96"/>
    </location>
</feature>
<evidence type="ECO:0000259" key="2">
    <source>
        <dbReference type="PROSITE" id="PS50076"/>
    </source>
</evidence>
<dbReference type="EMBL" id="FXLY01000003">
    <property type="protein sequence ID" value="SMN19210.1"/>
    <property type="molecule type" value="Genomic_DNA"/>
</dbReference>
<dbReference type="OrthoDB" id="1507364at2759"/>
<evidence type="ECO:0000313" key="4">
    <source>
        <dbReference type="Proteomes" id="UP000196158"/>
    </source>
</evidence>
<dbReference type="CDD" id="cd06257">
    <property type="entry name" value="DnaJ"/>
    <property type="match status" value="1"/>
</dbReference>
<evidence type="ECO:0000256" key="1">
    <source>
        <dbReference type="SAM" id="MobiDB-lite"/>
    </source>
</evidence>
<dbReference type="InterPro" id="IPR051100">
    <property type="entry name" value="DnaJ_subfamily_B/C"/>
</dbReference>
<reference evidence="3 4" key="1">
    <citation type="submission" date="2017-04" db="EMBL/GenBank/DDBJ databases">
        <authorList>
            <person name="Afonso C.L."/>
            <person name="Miller P.J."/>
            <person name="Scott M.A."/>
            <person name="Spackman E."/>
            <person name="Goraichik I."/>
            <person name="Dimitrov K.M."/>
            <person name="Suarez D.L."/>
            <person name="Swayne D.E."/>
        </authorList>
    </citation>
    <scope>NUCLEOTIDE SEQUENCE [LARGE SCALE GENOMIC DNA]</scope>
</reference>
<dbReference type="SUPFAM" id="SSF46565">
    <property type="entry name" value="Chaperone J-domain"/>
    <property type="match status" value="1"/>
</dbReference>
<dbReference type="InterPro" id="IPR001623">
    <property type="entry name" value="DnaJ_domain"/>
</dbReference>
<dbReference type="GO" id="GO:0071218">
    <property type="term" value="P:cellular response to misfolded protein"/>
    <property type="evidence" value="ECO:0007669"/>
    <property type="project" value="TreeGrafter"/>
</dbReference>
<dbReference type="STRING" id="1789683.A0A1X7R193"/>
<dbReference type="GO" id="GO:0005789">
    <property type="term" value="C:endoplasmic reticulum membrane"/>
    <property type="evidence" value="ECO:0007669"/>
    <property type="project" value="TreeGrafter"/>
</dbReference>
<evidence type="ECO:0000313" key="3">
    <source>
        <dbReference type="EMBL" id="SMN19210.1"/>
    </source>
</evidence>
<proteinExistence type="predicted"/>
<dbReference type="PANTHER" id="PTHR43908:SF3">
    <property type="entry name" value="AT29763P-RELATED"/>
    <property type="match status" value="1"/>
</dbReference>
<dbReference type="PANTHER" id="PTHR43908">
    <property type="entry name" value="AT29763P-RELATED"/>
    <property type="match status" value="1"/>
</dbReference>
<dbReference type="SMART" id="SM00271">
    <property type="entry name" value="DnaJ"/>
    <property type="match status" value="1"/>
</dbReference>
<sequence>MSTATSFTEEQKQITLKVLSKDKSEFYEILQVEKTASDNEIKKAYRKLAIKLHPDKNPHPRASEAFKVINRAFEVLGDEQKRSIFDSTGRDPDDRSMGMNSSSASGFGQRGAGGQFPQGFENMFFRGGPPGATGGAPEDIFDFLFNMGGNPGGFGGNHPFMNGGGATTFTFGPGGFRAYNPPRTRDQRNRQREAQRQHDEEQKYNDILRVLAPILLFFIIGVFERFLS</sequence>
<dbReference type="InterPro" id="IPR036869">
    <property type="entry name" value="J_dom_sf"/>
</dbReference>
<dbReference type="InterPro" id="IPR018253">
    <property type="entry name" value="DnaJ_domain_CS"/>
</dbReference>
<dbReference type="Gene3D" id="1.10.287.110">
    <property type="entry name" value="DnaJ domain"/>
    <property type="match status" value="1"/>
</dbReference>
<dbReference type="PROSITE" id="PS00636">
    <property type="entry name" value="DNAJ_1"/>
    <property type="match status" value="1"/>
</dbReference>
<dbReference type="PROSITE" id="PS50076">
    <property type="entry name" value="DNAJ_2"/>
    <property type="match status" value="1"/>
</dbReference>
<name>A0A1X7R193_9SACH</name>
<gene>
    <name evidence="3" type="ORF">KASA_0P03850G</name>
</gene>
<feature type="region of interest" description="Disordered" evidence="1">
    <location>
        <begin position="175"/>
        <end position="200"/>
    </location>
</feature>
<accession>A0A1X7R193</accession>
<organism evidence="3 4">
    <name type="scientific">Maudiozyma saulgeensis</name>
    <dbReference type="NCBI Taxonomy" id="1789683"/>
    <lineage>
        <taxon>Eukaryota</taxon>
        <taxon>Fungi</taxon>
        <taxon>Dikarya</taxon>
        <taxon>Ascomycota</taxon>
        <taxon>Saccharomycotina</taxon>
        <taxon>Saccharomycetes</taxon>
        <taxon>Saccharomycetales</taxon>
        <taxon>Saccharomycetaceae</taxon>
        <taxon>Maudiozyma</taxon>
    </lineage>
</organism>
<dbReference type="GO" id="GO:0030544">
    <property type="term" value="F:Hsp70 protein binding"/>
    <property type="evidence" value="ECO:0007669"/>
    <property type="project" value="TreeGrafter"/>
</dbReference>